<dbReference type="PROSITE" id="PS50173">
    <property type="entry name" value="UMUC"/>
    <property type="match status" value="1"/>
</dbReference>
<dbReference type="PANTHER" id="PTHR45873:SF1">
    <property type="entry name" value="DNA POLYMERASE ETA"/>
    <property type="match status" value="1"/>
</dbReference>
<dbReference type="Gene3D" id="1.10.150.20">
    <property type="entry name" value="5' to 3' exonuclease, C-terminal subdomain"/>
    <property type="match status" value="1"/>
</dbReference>
<comment type="caution">
    <text evidence="12">The sequence shown here is derived from an EMBL/GenBank/DDBJ whole genome shotgun (WGS) entry which is preliminary data.</text>
</comment>
<dbReference type="InterPro" id="IPR041298">
    <property type="entry name" value="UBZ3"/>
</dbReference>
<feature type="domain" description="UBZ3-type" evidence="11">
    <location>
        <begin position="581"/>
        <end position="616"/>
    </location>
</feature>
<keyword evidence="3" id="KW-0479">Metal-binding</keyword>
<dbReference type="GO" id="GO:0006281">
    <property type="term" value="P:DNA repair"/>
    <property type="evidence" value="ECO:0007669"/>
    <property type="project" value="UniProtKB-KW"/>
</dbReference>
<evidence type="ECO:0000256" key="1">
    <source>
        <dbReference type="ARBA" id="ARBA00004123"/>
    </source>
</evidence>
<dbReference type="STRING" id="62708.A0A420HKR9"/>
<dbReference type="GO" id="GO:0042276">
    <property type="term" value="P:error-prone translesion synthesis"/>
    <property type="evidence" value="ECO:0007669"/>
    <property type="project" value="TreeGrafter"/>
</dbReference>
<evidence type="ECO:0000256" key="6">
    <source>
        <dbReference type="ARBA" id="ARBA00022833"/>
    </source>
</evidence>
<dbReference type="InterPro" id="IPR052230">
    <property type="entry name" value="DNA_polymerase_eta"/>
</dbReference>
<feature type="domain" description="UmuC" evidence="10">
    <location>
        <begin position="45"/>
        <end position="307"/>
    </location>
</feature>
<dbReference type="FunFam" id="3.30.1490.100:FF:000009">
    <property type="entry name" value="DNA polymerase eta subunit"/>
    <property type="match status" value="1"/>
</dbReference>
<dbReference type="FunFam" id="1.10.150.20:FF:000014">
    <property type="entry name" value="Polymerase (DNA directed), eta"/>
    <property type="match status" value="1"/>
</dbReference>
<keyword evidence="7" id="KW-0234">DNA repair</keyword>
<gene>
    <name evidence="12" type="ORF">GcM3_184034</name>
</gene>
<dbReference type="InterPro" id="IPR017961">
    <property type="entry name" value="DNA_pol_Y-fam_little_finger"/>
</dbReference>
<dbReference type="Proteomes" id="UP000283383">
    <property type="component" value="Unassembled WGS sequence"/>
</dbReference>
<dbReference type="GO" id="GO:0003684">
    <property type="term" value="F:damaged DNA binding"/>
    <property type="evidence" value="ECO:0007669"/>
    <property type="project" value="InterPro"/>
</dbReference>
<organism evidence="12 13">
    <name type="scientific">Golovinomyces cichoracearum</name>
    <dbReference type="NCBI Taxonomy" id="62708"/>
    <lineage>
        <taxon>Eukaryota</taxon>
        <taxon>Fungi</taxon>
        <taxon>Dikarya</taxon>
        <taxon>Ascomycota</taxon>
        <taxon>Pezizomycotina</taxon>
        <taxon>Leotiomycetes</taxon>
        <taxon>Erysiphales</taxon>
        <taxon>Erysiphaceae</taxon>
        <taxon>Golovinomyces</taxon>
    </lineage>
</organism>
<dbReference type="Pfam" id="PF00817">
    <property type="entry name" value="IMS"/>
    <property type="match status" value="1"/>
</dbReference>
<evidence type="ECO:0000256" key="3">
    <source>
        <dbReference type="ARBA" id="ARBA00022723"/>
    </source>
</evidence>
<dbReference type="GO" id="GO:0007064">
    <property type="term" value="P:mitotic sister chromatid cohesion"/>
    <property type="evidence" value="ECO:0007669"/>
    <property type="project" value="UniProtKB-ARBA"/>
</dbReference>
<evidence type="ECO:0000256" key="8">
    <source>
        <dbReference type="ARBA" id="ARBA00023242"/>
    </source>
</evidence>
<dbReference type="GO" id="GO:0035861">
    <property type="term" value="C:site of double-strand break"/>
    <property type="evidence" value="ECO:0007669"/>
    <property type="project" value="TreeGrafter"/>
</dbReference>
<dbReference type="InterPro" id="IPR043128">
    <property type="entry name" value="Rev_trsase/Diguanyl_cyclase"/>
</dbReference>
<dbReference type="Gene3D" id="3.30.1490.100">
    <property type="entry name" value="DNA polymerase, Y-family, little finger domain"/>
    <property type="match status" value="1"/>
</dbReference>
<dbReference type="Gene3D" id="3.40.1170.60">
    <property type="match status" value="1"/>
</dbReference>
<evidence type="ECO:0000256" key="7">
    <source>
        <dbReference type="ARBA" id="ARBA00023204"/>
    </source>
</evidence>
<evidence type="ECO:0000313" key="13">
    <source>
        <dbReference type="Proteomes" id="UP000283383"/>
    </source>
</evidence>
<dbReference type="PIRSF" id="PIRSF036603">
    <property type="entry name" value="DPol_eta"/>
    <property type="match status" value="1"/>
</dbReference>
<dbReference type="GO" id="GO:0070987">
    <property type="term" value="P:error-free translesion synthesis"/>
    <property type="evidence" value="ECO:0007669"/>
    <property type="project" value="UniProtKB-ARBA"/>
</dbReference>
<dbReference type="AlphaFoldDB" id="A0A420HKR9"/>
<dbReference type="EMBL" id="MCBQ01018470">
    <property type="protein sequence ID" value="RKF58035.1"/>
    <property type="molecule type" value="Genomic_DNA"/>
</dbReference>
<evidence type="ECO:0000256" key="9">
    <source>
        <dbReference type="ARBA" id="ARBA00044975"/>
    </source>
</evidence>
<dbReference type="FunFam" id="3.40.1170.60:FF:000008">
    <property type="entry name" value="DNA polymerase eta subunit"/>
    <property type="match status" value="1"/>
</dbReference>
<dbReference type="GO" id="GO:0005634">
    <property type="term" value="C:nucleus"/>
    <property type="evidence" value="ECO:0007669"/>
    <property type="project" value="UniProtKB-SubCell"/>
</dbReference>
<sequence length="661" mass="74849">MSSPHSFEASSPISSAFGRRQKSRYTYRNLAQLAQSATNCPLRVIAHVDLDAFYAQCEMVRLNVPRTKPLAVQQWQGLIAINYPAREFGLNRHITVTEAKKLCPDLIVQHVPTWKEGDDQWAYRDQALLNTITHKVSLDPYRLESRRILKCIKEYLPANHQRVEKASVDEVFIDLSAQVHSILLERYPELATPAQQDDLSEFLSPPPSTVLDWKTDVLVDLSAGETELDDPDWDDISILIGSEIIRELRTRIFSQLKYTCSAGISHNKMLAKLGSAQNKPNKQTVIRSRSINQFLLGFKYAKIRGLGGKLGGQIKMTFNTDNVENLLPVSLEQLKSKLGNEPGAWVYQTIRGIDYSEVNSRTQIKSMLSAKSFRPNLNKTEQATPWLRIFAADIFSRLVEEGVLENKRRPKTINLHYRQGAQNRSRSCTISLGEKIDEIFLFDMARNLFNQILEEGNVWPCNNLSLSVGGFEDGAIDNMKIGSFLLKGDSAKIMNVRDSNSSFVANDTNEKRRRIDSSASILSYFKRNNTINISNNCSILSQENKNINEESEFPNSIQSSLEHQNMCLSESSPNKLLIHSGENPELLCNRCMQRLESTIDFQSHQDWHLAKDLDTTEHTNFRSFKPSFSFLNGKASINSKKRKNINGGLKIAQGQSILKFG</sequence>
<keyword evidence="13" id="KW-1185">Reference proteome</keyword>
<dbReference type="Gene3D" id="3.30.70.270">
    <property type="match status" value="1"/>
</dbReference>
<proteinExistence type="predicted"/>
<dbReference type="GO" id="GO:0005657">
    <property type="term" value="C:replication fork"/>
    <property type="evidence" value="ECO:0007669"/>
    <property type="project" value="UniProtKB-ARBA"/>
</dbReference>
<evidence type="ECO:0000313" key="12">
    <source>
        <dbReference type="EMBL" id="RKF58035.1"/>
    </source>
</evidence>
<keyword evidence="2 12" id="KW-0808">Transferase</keyword>
<dbReference type="Pfam" id="PF18439">
    <property type="entry name" value="zf_UBZ"/>
    <property type="match status" value="1"/>
</dbReference>
<evidence type="ECO:0000259" key="11">
    <source>
        <dbReference type="PROSITE" id="PS51907"/>
    </source>
</evidence>
<dbReference type="PROSITE" id="PS51907">
    <property type="entry name" value="ZF_UBZ3"/>
    <property type="match status" value="1"/>
</dbReference>
<dbReference type="GO" id="GO:0009314">
    <property type="term" value="P:response to radiation"/>
    <property type="evidence" value="ECO:0007669"/>
    <property type="project" value="TreeGrafter"/>
</dbReference>
<protein>
    <recommendedName>
        <fullName evidence="9">DNA polymerase eta</fullName>
    </recommendedName>
</protein>
<accession>A0A420HKR9</accession>
<keyword evidence="8" id="KW-0539">Nucleus</keyword>
<dbReference type="Pfam" id="PF21704">
    <property type="entry name" value="POLH-Rev1_HhH"/>
    <property type="match status" value="1"/>
</dbReference>
<dbReference type="GO" id="GO:0008270">
    <property type="term" value="F:zinc ion binding"/>
    <property type="evidence" value="ECO:0007669"/>
    <property type="project" value="UniProtKB-KW"/>
</dbReference>
<evidence type="ECO:0000256" key="2">
    <source>
        <dbReference type="ARBA" id="ARBA00022679"/>
    </source>
</evidence>
<dbReference type="GO" id="GO:0003887">
    <property type="term" value="F:DNA-directed DNA polymerase activity"/>
    <property type="evidence" value="ECO:0007669"/>
    <property type="project" value="TreeGrafter"/>
</dbReference>
<keyword evidence="4" id="KW-0227">DNA damage</keyword>
<keyword evidence="5" id="KW-0863">Zinc-finger</keyword>
<evidence type="ECO:0000256" key="5">
    <source>
        <dbReference type="ARBA" id="ARBA00022771"/>
    </source>
</evidence>
<dbReference type="PANTHER" id="PTHR45873">
    <property type="entry name" value="DNA POLYMERASE ETA"/>
    <property type="match status" value="1"/>
</dbReference>
<comment type="subcellular location">
    <subcellularLocation>
        <location evidence="1">Nucleus</location>
    </subcellularLocation>
</comment>
<dbReference type="SUPFAM" id="SSF56672">
    <property type="entry name" value="DNA/RNA polymerases"/>
    <property type="match status" value="1"/>
</dbReference>
<dbReference type="Pfam" id="PF11799">
    <property type="entry name" value="IMS_C"/>
    <property type="match status" value="1"/>
</dbReference>
<evidence type="ECO:0000256" key="4">
    <source>
        <dbReference type="ARBA" id="ARBA00022763"/>
    </source>
</evidence>
<dbReference type="InterPro" id="IPR043502">
    <property type="entry name" value="DNA/RNA_pol_sf"/>
</dbReference>
<evidence type="ECO:0000259" key="10">
    <source>
        <dbReference type="PROSITE" id="PS50173"/>
    </source>
</evidence>
<reference evidence="12 13" key="1">
    <citation type="journal article" date="2018" name="BMC Genomics">
        <title>Comparative genome analyses reveal sequence features reflecting distinct modes of host-adaptation between dicot and monocot powdery mildew.</title>
        <authorList>
            <person name="Wu Y."/>
            <person name="Ma X."/>
            <person name="Pan Z."/>
            <person name="Kale S.D."/>
            <person name="Song Y."/>
            <person name="King H."/>
            <person name="Zhang Q."/>
            <person name="Presley C."/>
            <person name="Deng X."/>
            <person name="Wei C.I."/>
            <person name="Xiao S."/>
        </authorList>
    </citation>
    <scope>NUCLEOTIDE SEQUENCE [LARGE SCALE GENOMIC DNA]</scope>
    <source>
        <strain evidence="12">UMSG3</strain>
    </source>
</reference>
<dbReference type="InterPro" id="IPR036775">
    <property type="entry name" value="DNA_pol_Y-fam_lit_finger_sf"/>
</dbReference>
<name>A0A420HKR9_9PEZI</name>
<keyword evidence="6" id="KW-0862">Zinc</keyword>
<dbReference type="SUPFAM" id="SSF100879">
    <property type="entry name" value="Lesion bypass DNA polymerase (Y-family), little finger domain"/>
    <property type="match status" value="1"/>
</dbReference>
<dbReference type="InterPro" id="IPR001126">
    <property type="entry name" value="UmuC"/>
</dbReference>